<proteinExistence type="predicted"/>
<organism evidence="5 6">
    <name type="scientific">Dyella jejuensis</name>
    <dbReference type="NCBI Taxonomy" id="1432009"/>
    <lineage>
        <taxon>Bacteria</taxon>
        <taxon>Pseudomonadati</taxon>
        <taxon>Pseudomonadota</taxon>
        <taxon>Gammaproteobacteria</taxon>
        <taxon>Lysobacterales</taxon>
        <taxon>Rhodanobacteraceae</taxon>
        <taxon>Dyella</taxon>
    </lineage>
</organism>
<dbReference type="PANTHER" id="PTHR34069:SF2">
    <property type="entry name" value="BETA-KETOACYL-[ACYL-CARRIER-PROTEIN] SYNTHASE III"/>
    <property type="match status" value="1"/>
</dbReference>
<dbReference type="Pfam" id="PF08545">
    <property type="entry name" value="ACP_syn_III"/>
    <property type="match status" value="1"/>
</dbReference>
<dbReference type="SUPFAM" id="SSF53901">
    <property type="entry name" value="Thiolase-like"/>
    <property type="match status" value="1"/>
</dbReference>
<evidence type="ECO:0000256" key="1">
    <source>
        <dbReference type="ARBA" id="ARBA00022679"/>
    </source>
</evidence>
<evidence type="ECO:0000259" key="3">
    <source>
        <dbReference type="Pfam" id="PF08541"/>
    </source>
</evidence>
<keyword evidence="6" id="KW-1185">Reference proteome</keyword>
<evidence type="ECO:0000313" key="6">
    <source>
        <dbReference type="Proteomes" id="UP001620461"/>
    </source>
</evidence>
<dbReference type="InterPro" id="IPR013751">
    <property type="entry name" value="ACP_syn_III_N"/>
</dbReference>
<dbReference type="Pfam" id="PF08541">
    <property type="entry name" value="ACP_syn_III_C"/>
    <property type="match status" value="1"/>
</dbReference>
<sequence length="324" mass="35174">MVPDIYLNAIASALGGKIEQNNANNLHQPQEDCERIVKKTGVRGRTIALPGQFTSDLSCMATSELLRKLNTSASAIQTLLVCTQTPDHLIPGVSSRVHGELGFPEECLVFDINQGCSGFVVGTQTVTALLRSSSDSAVLINADTYSRLIRPNDLATRVLFGDAATASMFSTQPPGLRVIYNRCFANGNGYDAFVARNSATRIDPDHSAGIYMDGPGILNFALHVVPEAIHQALKANGLTIEQIRLFAFHQANSFMIGKLTQKLHISAEQAPQNCEHLGNTVSASIPLLLLDHWQELKDRELVMAIGFGVGLSWGVSLFEYRSDH</sequence>
<reference evidence="5 6" key="1">
    <citation type="submission" date="2020-10" db="EMBL/GenBank/DDBJ databases">
        <title>Phylogeny of dyella-like bacteria.</title>
        <authorList>
            <person name="Fu J."/>
        </authorList>
    </citation>
    <scope>NUCLEOTIDE SEQUENCE [LARGE SCALE GENOMIC DNA]</scope>
    <source>
        <strain evidence="5 6">JP1</strain>
    </source>
</reference>
<accession>A0ABW8JL23</accession>
<gene>
    <name evidence="5" type="ORF">ISP15_15250</name>
</gene>
<name>A0ABW8JL23_9GAMM</name>
<evidence type="ECO:0000313" key="5">
    <source>
        <dbReference type="EMBL" id="MFK2901694.1"/>
    </source>
</evidence>
<dbReference type="PANTHER" id="PTHR34069">
    <property type="entry name" value="3-OXOACYL-[ACYL-CARRIER-PROTEIN] SYNTHASE 3"/>
    <property type="match status" value="1"/>
</dbReference>
<protein>
    <submittedName>
        <fullName evidence="5">Ketoacyl-ACP synthase III</fullName>
    </submittedName>
</protein>
<dbReference type="Gene3D" id="3.40.47.10">
    <property type="match status" value="1"/>
</dbReference>
<evidence type="ECO:0000259" key="4">
    <source>
        <dbReference type="Pfam" id="PF08545"/>
    </source>
</evidence>
<comment type="caution">
    <text evidence="5">The sequence shown here is derived from an EMBL/GenBank/DDBJ whole genome shotgun (WGS) entry which is preliminary data.</text>
</comment>
<keyword evidence="1" id="KW-0808">Transferase</keyword>
<dbReference type="RefSeq" id="WP_404548523.1">
    <property type="nucleotide sequence ID" value="NZ_JADIKJ010000017.1"/>
</dbReference>
<feature type="domain" description="Beta-ketoacyl-[acyl-carrier-protein] synthase III C-terminal" evidence="3">
    <location>
        <begin position="233"/>
        <end position="320"/>
    </location>
</feature>
<dbReference type="EMBL" id="JADIKJ010000017">
    <property type="protein sequence ID" value="MFK2901694.1"/>
    <property type="molecule type" value="Genomic_DNA"/>
</dbReference>
<dbReference type="InterPro" id="IPR016039">
    <property type="entry name" value="Thiolase-like"/>
</dbReference>
<feature type="domain" description="Beta-ketoacyl-[acyl-carrier-protein] synthase III N-terminal" evidence="4">
    <location>
        <begin position="110"/>
        <end position="179"/>
    </location>
</feature>
<dbReference type="Proteomes" id="UP001620461">
    <property type="component" value="Unassembled WGS sequence"/>
</dbReference>
<dbReference type="CDD" id="cd00830">
    <property type="entry name" value="KAS_III"/>
    <property type="match status" value="1"/>
</dbReference>
<keyword evidence="2" id="KW-0012">Acyltransferase</keyword>
<dbReference type="InterPro" id="IPR013747">
    <property type="entry name" value="ACP_syn_III_C"/>
</dbReference>
<evidence type="ECO:0000256" key="2">
    <source>
        <dbReference type="ARBA" id="ARBA00023315"/>
    </source>
</evidence>